<keyword evidence="4" id="KW-1185">Reference proteome</keyword>
<evidence type="ECO:0000256" key="1">
    <source>
        <dbReference type="SAM" id="Coils"/>
    </source>
</evidence>
<evidence type="ECO:0000313" key="2">
    <source>
        <dbReference type="EMBL" id="CAI9937562.1"/>
    </source>
</evidence>
<accession>A0AA86PLH4</accession>
<protein>
    <submittedName>
        <fullName evidence="2">Uncharacterized protein</fullName>
    </submittedName>
</protein>
<evidence type="ECO:0000313" key="3">
    <source>
        <dbReference type="EMBL" id="CAL6029451.1"/>
    </source>
</evidence>
<feature type="coiled-coil region" evidence="1">
    <location>
        <begin position="304"/>
        <end position="334"/>
    </location>
</feature>
<reference evidence="3 4" key="2">
    <citation type="submission" date="2024-07" db="EMBL/GenBank/DDBJ databases">
        <authorList>
            <person name="Akdeniz Z."/>
        </authorList>
    </citation>
    <scope>NUCLEOTIDE SEQUENCE [LARGE SCALE GENOMIC DNA]</scope>
</reference>
<comment type="caution">
    <text evidence="2">The sequence shown here is derived from an EMBL/GenBank/DDBJ whole genome shotgun (WGS) entry which is preliminary data.</text>
</comment>
<organism evidence="2">
    <name type="scientific">Hexamita inflata</name>
    <dbReference type="NCBI Taxonomy" id="28002"/>
    <lineage>
        <taxon>Eukaryota</taxon>
        <taxon>Metamonada</taxon>
        <taxon>Diplomonadida</taxon>
        <taxon>Hexamitidae</taxon>
        <taxon>Hexamitinae</taxon>
        <taxon>Hexamita</taxon>
    </lineage>
</organism>
<name>A0AA86PLH4_9EUKA</name>
<gene>
    <name evidence="2" type="ORF">HINF_LOCUS25207</name>
    <name evidence="3" type="ORF">HINF_LOCUS32328</name>
</gene>
<dbReference type="AlphaFoldDB" id="A0AA86PLH4"/>
<reference evidence="2" key="1">
    <citation type="submission" date="2023-06" db="EMBL/GenBank/DDBJ databases">
        <authorList>
            <person name="Kurt Z."/>
        </authorList>
    </citation>
    <scope>NUCLEOTIDE SEQUENCE</scope>
</reference>
<keyword evidence="1" id="KW-0175">Coiled coil</keyword>
<evidence type="ECO:0000313" key="4">
    <source>
        <dbReference type="Proteomes" id="UP001642409"/>
    </source>
</evidence>
<dbReference type="EMBL" id="CAXDID020000110">
    <property type="protein sequence ID" value="CAL6029451.1"/>
    <property type="molecule type" value="Genomic_DNA"/>
</dbReference>
<sequence>MIDRCQLTYTIPLPLIESRYINVCENKIRVFDKDLKVYYEKWSPINFSENYLIEDVKSRDTFTQYQPVYCGGCIYIQVTNHVYELIGDELIYIDEIPDLDTLYCGNFYGCLFSLEDVLYACGTDGALFVLENGKFKFLTKTTPGIFFSFCGQTIMWQTDKDIICKVLPGFQNDETLIEEICKTTPEIIYISGCLSGIAIFHDKPCDNVILVDVLNATSVTVQELELYVLEIGSFIKLTESGMIIDPEYYVKYLPPDLLEDHNNAFKNYIQIQQSLPNFKRAQFLDLKQKLDSKLQLYPNKLDSCIEQERKIDLLENATEQLERKIGEINATNDLIVKLMGKLGVKMGQ</sequence>
<dbReference type="EMBL" id="CATOUU010000647">
    <property type="protein sequence ID" value="CAI9937562.1"/>
    <property type="molecule type" value="Genomic_DNA"/>
</dbReference>
<dbReference type="Proteomes" id="UP001642409">
    <property type="component" value="Unassembled WGS sequence"/>
</dbReference>
<proteinExistence type="predicted"/>